<dbReference type="AlphaFoldDB" id="A0A0B0NNA9"/>
<organism evidence="1 2">
    <name type="scientific">Gossypium arboreum</name>
    <name type="common">Tree cotton</name>
    <name type="synonym">Gossypium nanking</name>
    <dbReference type="NCBI Taxonomy" id="29729"/>
    <lineage>
        <taxon>Eukaryota</taxon>
        <taxon>Viridiplantae</taxon>
        <taxon>Streptophyta</taxon>
        <taxon>Embryophyta</taxon>
        <taxon>Tracheophyta</taxon>
        <taxon>Spermatophyta</taxon>
        <taxon>Magnoliopsida</taxon>
        <taxon>eudicotyledons</taxon>
        <taxon>Gunneridae</taxon>
        <taxon>Pentapetalae</taxon>
        <taxon>rosids</taxon>
        <taxon>malvids</taxon>
        <taxon>Malvales</taxon>
        <taxon>Malvaceae</taxon>
        <taxon>Malvoideae</taxon>
        <taxon>Gossypium</taxon>
    </lineage>
</organism>
<accession>A0A0B0NNA9</accession>
<evidence type="ECO:0000313" key="1">
    <source>
        <dbReference type="EMBL" id="KHG13269.1"/>
    </source>
</evidence>
<dbReference type="EMBL" id="KN399202">
    <property type="protein sequence ID" value="KHG13269.1"/>
    <property type="molecule type" value="Genomic_DNA"/>
</dbReference>
<reference evidence="2" key="1">
    <citation type="submission" date="2014-09" db="EMBL/GenBank/DDBJ databases">
        <authorList>
            <person name="Mudge J."/>
            <person name="Ramaraj T."/>
            <person name="Lindquist I.E."/>
            <person name="Bharti A.K."/>
            <person name="Sundararajan A."/>
            <person name="Cameron C.T."/>
            <person name="Woodward J.E."/>
            <person name="May G.D."/>
            <person name="Brubaker C."/>
            <person name="Broadhvest J."/>
            <person name="Wilkins T.A."/>
        </authorList>
    </citation>
    <scope>NUCLEOTIDE SEQUENCE</scope>
    <source>
        <strain evidence="2">cv. AKA8401</strain>
    </source>
</reference>
<sequence length="70" mass="8070">MDVSIWQNRSTTYMGGPHARAYLTGLTTSMSHRCVPVVPKLSPIRKRPILRVLRHSKAYKYKLKEKEKGT</sequence>
<keyword evidence="2" id="KW-1185">Reference proteome</keyword>
<proteinExistence type="predicted"/>
<gene>
    <name evidence="1" type="ORF">F383_06080</name>
</gene>
<name>A0A0B0NNA9_GOSAR</name>
<protein>
    <submittedName>
        <fullName evidence="1">Uncharacterized protein</fullName>
    </submittedName>
</protein>
<evidence type="ECO:0000313" key="2">
    <source>
        <dbReference type="Proteomes" id="UP000032142"/>
    </source>
</evidence>
<dbReference type="Proteomes" id="UP000032142">
    <property type="component" value="Unassembled WGS sequence"/>
</dbReference>